<keyword evidence="9 10" id="KW-0739">Sodium transport</keyword>
<gene>
    <name evidence="12" type="ORF">GA0070609_2956</name>
</gene>
<evidence type="ECO:0000256" key="5">
    <source>
        <dbReference type="ARBA" id="ARBA00022989"/>
    </source>
</evidence>
<keyword evidence="8 10" id="KW-0472">Membrane</keyword>
<dbReference type="NCBIfam" id="TIGR00831">
    <property type="entry name" value="a_cpa1"/>
    <property type="match status" value="1"/>
</dbReference>
<keyword evidence="13" id="KW-1185">Reference proteome</keyword>
<evidence type="ECO:0000256" key="2">
    <source>
        <dbReference type="ARBA" id="ARBA00022448"/>
    </source>
</evidence>
<evidence type="ECO:0000313" key="13">
    <source>
        <dbReference type="Proteomes" id="UP000198217"/>
    </source>
</evidence>
<dbReference type="PANTHER" id="PTHR10110:SF86">
    <property type="entry name" value="SODIUM_HYDROGEN EXCHANGER 7"/>
    <property type="match status" value="1"/>
</dbReference>
<accession>A0A1C5I983</accession>
<evidence type="ECO:0000256" key="9">
    <source>
        <dbReference type="ARBA" id="ARBA00023201"/>
    </source>
</evidence>
<evidence type="ECO:0000256" key="4">
    <source>
        <dbReference type="ARBA" id="ARBA00022692"/>
    </source>
</evidence>
<evidence type="ECO:0000256" key="10">
    <source>
        <dbReference type="RuleBase" id="RU366002"/>
    </source>
</evidence>
<dbReference type="GO" id="GO:0015386">
    <property type="term" value="F:potassium:proton antiporter activity"/>
    <property type="evidence" value="ECO:0007669"/>
    <property type="project" value="TreeGrafter"/>
</dbReference>
<organism evidence="12 13">
    <name type="scientific">Micromonospora echinaurantiaca</name>
    <dbReference type="NCBI Taxonomy" id="47857"/>
    <lineage>
        <taxon>Bacteria</taxon>
        <taxon>Bacillati</taxon>
        <taxon>Actinomycetota</taxon>
        <taxon>Actinomycetes</taxon>
        <taxon>Micromonosporales</taxon>
        <taxon>Micromonosporaceae</taxon>
        <taxon>Micromonospora</taxon>
    </lineage>
</organism>
<keyword evidence="2 10" id="KW-0813">Transport</keyword>
<name>A0A1C5I983_9ACTN</name>
<dbReference type="Pfam" id="PF00999">
    <property type="entry name" value="Na_H_Exchanger"/>
    <property type="match status" value="1"/>
</dbReference>
<dbReference type="EMBL" id="LT607750">
    <property type="protein sequence ID" value="SCG54695.1"/>
    <property type="molecule type" value="Genomic_DNA"/>
</dbReference>
<feature type="transmembrane region" description="Helical" evidence="10">
    <location>
        <begin position="54"/>
        <end position="76"/>
    </location>
</feature>
<dbReference type="GO" id="GO:0005886">
    <property type="term" value="C:plasma membrane"/>
    <property type="evidence" value="ECO:0007669"/>
    <property type="project" value="UniProtKB-SubCell"/>
</dbReference>
<keyword evidence="7 10" id="KW-0406">Ion transport</keyword>
<evidence type="ECO:0000256" key="6">
    <source>
        <dbReference type="ARBA" id="ARBA00023053"/>
    </source>
</evidence>
<feature type="transmembrane region" description="Helical" evidence="10">
    <location>
        <begin position="297"/>
        <end position="323"/>
    </location>
</feature>
<dbReference type="InterPro" id="IPR006153">
    <property type="entry name" value="Cation/H_exchanger_TM"/>
</dbReference>
<dbReference type="PANTHER" id="PTHR10110">
    <property type="entry name" value="SODIUM/HYDROGEN EXCHANGER"/>
    <property type="match status" value="1"/>
</dbReference>
<comment type="similarity">
    <text evidence="10">Belongs to the monovalent cation:proton antiporter 1 (CPA1) transporter (TC 2.A.36) family.</text>
</comment>
<comment type="subcellular location">
    <subcellularLocation>
        <location evidence="1 10">Cell membrane</location>
        <topology evidence="1 10">Multi-pass membrane protein</topology>
    </subcellularLocation>
</comment>
<dbReference type="RefSeq" id="WP_088994319.1">
    <property type="nucleotide sequence ID" value="NZ_LT607750.1"/>
</dbReference>
<evidence type="ECO:0000259" key="11">
    <source>
        <dbReference type="Pfam" id="PF00999"/>
    </source>
</evidence>
<proteinExistence type="inferred from homology"/>
<feature type="transmembrane region" description="Helical" evidence="10">
    <location>
        <begin position="155"/>
        <end position="175"/>
    </location>
</feature>
<evidence type="ECO:0000313" key="12">
    <source>
        <dbReference type="EMBL" id="SCG54695.1"/>
    </source>
</evidence>
<feature type="transmembrane region" description="Helical" evidence="10">
    <location>
        <begin position="182"/>
        <end position="202"/>
    </location>
</feature>
<dbReference type="InterPro" id="IPR004705">
    <property type="entry name" value="Cation/H_exchanger_CPA1_bac"/>
</dbReference>
<comment type="caution">
    <text evidence="10">Lacks conserved residue(s) required for the propagation of feature annotation.</text>
</comment>
<dbReference type="Proteomes" id="UP000198217">
    <property type="component" value="Chromosome I"/>
</dbReference>
<keyword evidence="3 10" id="KW-1003">Cell membrane</keyword>
<reference evidence="12 13" key="1">
    <citation type="submission" date="2016-06" db="EMBL/GenBank/DDBJ databases">
        <authorList>
            <person name="Kjaerup R.B."/>
            <person name="Dalgaard T.S."/>
            <person name="Juul-Madsen H.R."/>
        </authorList>
    </citation>
    <scope>NUCLEOTIDE SEQUENCE [LARGE SCALE GENOMIC DNA]</scope>
    <source>
        <strain evidence="12 13">DSM 43904</strain>
    </source>
</reference>
<keyword evidence="6 10" id="KW-0915">Sodium</keyword>
<sequence>MVTALALVLGGLVVVMVANAVAHRSGLPASVLLVLAGIGYGYLPGPNLTLDPEAVLYLVIPPLLYAAALQSSLTALRTNARTVAGLSVALVLVTALAVGFGLNATVAAVPLSVGIAVGAAVSPPDPVAALSIGRRAGLPPRLITLVEGEGLLNDATALTILQVAVAAAVGGAFSVGHAVGDFLVVAAGGLLVGLVLAAAIAQLRKRVSDPLIDNALSLGTPFAAYLAAEKLHVSGVLAVVVAGLWLGHRSASLQSSRARLQTRAVWHLVEFLLEGYVFLLIGQQLPAVVRGLRDYDVSTVVTAAAVTVGTVLLVRPLWLLLAAHLPTRMHARLGGDPRPGNPPLSGRELLALSWAGTRGVITLAAAFTLPADTPARDLLLFCAYLVVLVTLIGQGLTFAPLLRRLRLPGTEVSRALTRNQARAAAVQAALQRLDSLAAADPTVGKIAAPLRHAAEVRQQRYTTRVELLSAVEDQMLPTDEEYLAALRARREMIDAEREELLAWRDAGRLADADMRVLERELDHVESVLPPLPPS</sequence>
<evidence type="ECO:0000256" key="3">
    <source>
        <dbReference type="ARBA" id="ARBA00022475"/>
    </source>
</evidence>
<dbReference type="GO" id="GO:0015385">
    <property type="term" value="F:sodium:proton antiporter activity"/>
    <property type="evidence" value="ECO:0007669"/>
    <property type="project" value="InterPro"/>
</dbReference>
<feature type="transmembrane region" description="Helical" evidence="10">
    <location>
        <begin position="378"/>
        <end position="399"/>
    </location>
</feature>
<feature type="transmembrane region" description="Helical" evidence="10">
    <location>
        <begin position="83"/>
        <end position="102"/>
    </location>
</feature>
<evidence type="ECO:0000256" key="8">
    <source>
        <dbReference type="ARBA" id="ARBA00023136"/>
    </source>
</evidence>
<keyword evidence="10" id="KW-0050">Antiport</keyword>
<feature type="domain" description="Cation/H+ exchanger transmembrane" evidence="11">
    <location>
        <begin position="13"/>
        <end position="403"/>
    </location>
</feature>
<comment type="function">
    <text evidence="10">Na(+)/H(+) antiporter that extrudes sodium in exchange for external protons.</text>
</comment>
<protein>
    <submittedName>
        <fullName evidence="12">Sodium/proton antiporter, CPA1 family</fullName>
    </submittedName>
</protein>
<dbReference type="InterPro" id="IPR018422">
    <property type="entry name" value="Cation/H_exchanger_CPA1"/>
</dbReference>
<dbReference type="GO" id="GO:0098719">
    <property type="term" value="P:sodium ion import across plasma membrane"/>
    <property type="evidence" value="ECO:0007669"/>
    <property type="project" value="TreeGrafter"/>
</dbReference>
<keyword evidence="5 10" id="KW-1133">Transmembrane helix</keyword>
<dbReference type="Gene3D" id="6.10.140.1330">
    <property type="match status" value="1"/>
</dbReference>
<evidence type="ECO:0000256" key="1">
    <source>
        <dbReference type="ARBA" id="ARBA00004651"/>
    </source>
</evidence>
<feature type="transmembrane region" description="Helical" evidence="10">
    <location>
        <begin position="265"/>
        <end position="285"/>
    </location>
</feature>
<dbReference type="AlphaFoldDB" id="A0A1C5I983"/>
<keyword evidence="4 10" id="KW-0812">Transmembrane</keyword>
<feature type="transmembrane region" description="Helical" evidence="10">
    <location>
        <begin position="222"/>
        <end position="245"/>
    </location>
</feature>
<dbReference type="GO" id="GO:0051453">
    <property type="term" value="P:regulation of intracellular pH"/>
    <property type="evidence" value="ECO:0007669"/>
    <property type="project" value="TreeGrafter"/>
</dbReference>
<evidence type="ECO:0000256" key="7">
    <source>
        <dbReference type="ARBA" id="ARBA00023065"/>
    </source>
</evidence>